<keyword evidence="1" id="KW-0472">Membrane</keyword>
<dbReference type="PROSITE" id="PS50206">
    <property type="entry name" value="RHODANESE_3"/>
    <property type="match status" value="1"/>
</dbReference>
<feature type="domain" description="Rhodanese" evidence="2">
    <location>
        <begin position="50"/>
        <end position="134"/>
    </location>
</feature>
<dbReference type="Pfam" id="PF00581">
    <property type="entry name" value="Rhodanese"/>
    <property type="match status" value="1"/>
</dbReference>
<feature type="transmembrane region" description="Helical" evidence="1">
    <location>
        <begin position="12"/>
        <end position="33"/>
    </location>
</feature>
<dbReference type="AlphaFoldDB" id="A0AAW8U2B0"/>
<accession>A0AAW8U2B0</accession>
<sequence length="136" mass="15578">MNVFLASNTMWVINGILALILLGIGLYELYIYIQGRRSAKMLSEEEFKEGMRKAQVLDVRERDEFNAGHILGARNIPYTVLANSYNSIRKDQPIYLYERKKGLAVRTAIKLKKQGYQDISILKGGFTEWTGKTKSK</sequence>
<reference evidence="3" key="1">
    <citation type="submission" date="2023-03" db="EMBL/GenBank/DDBJ databases">
        <authorList>
            <person name="Shen W."/>
            <person name="Cai J."/>
        </authorList>
    </citation>
    <scope>NUCLEOTIDE SEQUENCE</scope>
    <source>
        <strain evidence="3">B226-2</strain>
    </source>
</reference>
<protein>
    <submittedName>
        <fullName evidence="3">Rhodanese-like domain-containing protein</fullName>
    </submittedName>
</protein>
<evidence type="ECO:0000256" key="1">
    <source>
        <dbReference type="SAM" id="Phobius"/>
    </source>
</evidence>
<name>A0AAW8U2B0_9ENTE</name>
<dbReference type="PANTHER" id="PTHR43031">
    <property type="entry name" value="FAD-DEPENDENT OXIDOREDUCTASE"/>
    <property type="match status" value="1"/>
</dbReference>
<dbReference type="Proteomes" id="UP001256711">
    <property type="component" value="Unassembled WGS sequence"/>
</dbReference>
<keyword evidence="1" id="KW-1133">Transmembrane helix</keyword>
<proteinExistence type="predicted"/>
<dbReference type="CDD" id="cd00158">
    <property type="entry name" value="RHOD"/>
    <property type="match status" value="1"/>
</dbReference>
<dbReference type="RefSeq" id="WP_118340102.1">
    <property type="nucleotide sequence ID" value="NZ_CABJBY010000003.1"/>
</dbReference>
<evidence type="ECO:0000259" key="2">
    <source>
        <dbReference type="PROSITE" id="PS50206"/>
    </source>
</evidence>
<dbReference type="EMBL" id="JARQBJ010000004">
    <property type="protein sequence ID" value="MDT2810822.1"/>
    <property type="molecule type" value="Genomic_DNA"/>
</dbReference>
<evidence type="ECO:0000313" key="3">
    <source>
        <dbReference type="EMBL" id="MDT2810822.1"/>
    </source>
</evidence>
<comment type="caution">
    <text evidence="3">The sequence shown here is derived from an EMBL/GenBank/DDBJ whole genome shotgun (WGS) entry which is preliminary data.</text>
</comment>
<dbReference type="Gene3D" id="3.40.250.10">
    <property type="entry name" value="Rhodanese-like domain"/>
    <property type="match status" value="1"/>
</dbReference>
<keyword evidence="1" id="KW-0812">Transmembrane</keyword>
<dbReference type="SMART" id="SM00450">
    <property type="entry name" value="RHOD"/>
    <property type="match status" value="1"/>
</dbReference>
<dbReference type="SUPFAM" id="SSF52821">
    <property type="entry name" value="Rhodanese/Cell cycle control phosphatase"/>
    <property type="match status" value="1"/>
</dbReference>
<dbReference type="InterPro" id="IPR050229">
    <property type="entry name" value="GlpE_sulfurtransferase"/>
</dbReference>
<dbReference type="InterPro" id="IPR036873">
    <property type="entry name" value="Rhodanese-like_dom_sf"/>
</dbReference>
<organism evidence="3 4">
    <name type="scientific">Enterococcus asini</name>
    <dbReference type="NCBI Taxonomy" id="57732"/>
    <lineage>
        <taxon>Bacteria</taxon>
        <taxon>Bacillati</taxon>
        <taxon>Bacillota</taxon>
        <taxon>Bacilli</taxon>
        <taxon>Lactobacillales</taxon>
        <taxon>Enterococcaceae</taxon>
        <taxon>Enterococcus</taxon>
    </lineage>
</organism>
<gene>
    <name evidence="3" type="ORF">P7H43_10005</name>
</gene>
<dbReference type="InterPro" id="IPR001763">
    <property type="entry name" value="Rhodanese-like_dom"/>
</dbReference>
<dbReference type="PANTHER" id="PTHR43031:SF18">
    <property type="entry name" value="RHODANESE-RELATED SULFURTRANSFERASES"/>
    <property type="match status" value="1"/>
</dbReference>
<evidence type="ECO:0000313" key="4">
    <source>
        <dbReference type="Proteomes" id="UP001256711"/>
    </source>
</evidence>